<evidence type="ECO:0000313" key="2">
    <source>
        <dbReference type="EMBL" id="JAS06102.1"/>
    </source>
</evidence>
<dbReference type="Gene3D" id="3.90.280.10">
    <property type="entry name" value="PEBP-like"/>
    <property type="match status" value="1"/>
</dbReference>
<gene>
    <name evidence="2" type="ORF">g.12334</name>
</gene>
<protein>
    <submittedName>
        <fullName evidence="2">Uncharacterized protein</fullName>
    </submittedName>
</protein>
<name>A0A1B6BXU1_9HEMI</name>
<feature type="chain" id="PRO_5008579940" evidence="1">
    <location>
        <begin position="19"/>
        <end position="199"/>
    </location>
</feature>
<dbReference type="InterPro" id="IPR036610">
    <property type="entry name" value="PEBP-like_sf"/>
</dbReference>
<proteinExistence type="predicted"/>
<sequence>MDSSVVLLLCCLVTLSCQCNVVRRMIAKLMKHPAKRYERYNACLESRLMVNTNPHNLAVNDKNCNVQLRAVDWEIEPTVRWPLAKADEVYTLMMGNPNEYYEEGEYYVHWLLVNIWGSDLIEGKVNRGVTVLDYRSPFLVNEEYQLYQFLVYRQTSKFIRISKVHSFRREKFKLFHFLYKERSTDFYGPVAGVQFYGTV</sequence>
<reference evidence="2" key="1">
    <citation type="submission" date="2015-12" db="EMBL/GenBank/DDBJ databases">
        <title>De novo transcriptome assembly of four potential Pierce s Disease insect vectors from Arizona vineyards.</title>
        <authorList>
            <person name="Tassone E.E."/>
        </authorList>
    </citation>
    <scope>NUCLEOTIDE SEQUENCE</scope>
</reference>
<evidence type="ECO:0000256" key="1">
    <source>
        <dbReference type="SAM" id="SignalP"/>
    </source>
</evidence>
<feature type="signal peptide" evidence="1">
    <location>
        <begin position="1"/>
        <end position="18"/>
    </location>
</feature>
<dbReference type="AlphaFoldDB" id="A0A1B6BXU1"/>
<accession>A0A1B6BXU1</accession>
<dbReference type="EMBL" id="GEDC01031196">
    <property type="protein sequence ID" value="JAS06102.1"/>
    <property type="molecule type" value="Transcribed_RNA"/>
</dbReference>
<dbReference type="SUPFAM" id="SSF49777">
    <property type="entry name" value="PEBP-like"/>
    <property type="match status" value="1"/>
</dbReference>
<organism evidence="2">
    <name type="scientific">Clastoptera arizonana</name>
    <name type="common">Arizona spittle bug</name>
    <dbReference type="NCBI Taxonomy" id="38151"/>
    <lineage>
        <taxon>Eukaryota</taxon>
        <taxon>Metazoa</taxon>
        <taxon>Ecdysozoa</taxon>
        <taxon>Arthropoda</taxon>
        <taxon>Hexapoda</taxon>
        <taxon>Insecta</taxon>
        <taxon>Pterygota</taxon>
        <taxon>Neoptera</taxon>
        <taxon>Paraneoptera</taxon>
        <taxon>Hemiptera</taxon>
        <taxon>Auchenorrhyncha</taxon>
        <taxon>Cercopoidea</taxon>
        <taxon>Clastopteridae</taxon>
        <taxon>Clastoptera</taxon>
    </lineage>
</organism>
<keyword evidence="1" id="KW-0732">Signal</keyword>